<reference evidence="2" key="1">
    <citation type="submission" date="2018-01" db="EMBL/GenBank/DDBJ databases">
        <title>An insight into the sialome of Amazonian anophelines.</title>
        <authorList>
            <person name="Ribeiro J.M."/>
            <person name="Scarpassa V."/>
            <person name="Calvo E."/>
        </authorList>
    </citation>
    <scope>NUCLEOTIDE SEQUENCE</scope>
</reference>
<feature type="signal peptide" evidence="1">
    <location>
        <begin position="1"/>
        <end position="22"/>
    </location>
</feature>
<protein>
    <recommendedName>
        <fullName evidence="3">Secreted protein</fullName>
    </recommendedName>
</protein>
<sequence length="79" mass="8556">MVSSSSTMLSMFLMIASSSTFASSTFSFLPMIVIASLSSSLTPGKMTRAPVLSRIFLIEAPFLPIRNLWCCGLARICTE</sequence>
<dbReference type="AlphaFoldDB" id="A0A2M4D1E3"/>
<organism evidence="2">
    <name type="scientific">Anopheles darlingi</name>
    <name type="common">Mosquito</name>
    <dbReference type="NCBI Taxonomy" id="43151"/>
    <lineage>
        <taxon>Eukaryota</taxon>
        <taxon>Metazoa</taxon>
        <taxon>Ecdysozoa</taxon>
        <taxon>Arthropoda</taxon>
        <taxon>Hexapoda</taxon>
        <taxon>Insecta</taxon>
        <taxon>Pterygota</taxon>
        <taxon>Neoptera</taxon>
        <taxon>Endopterygota</taxon>
        <taxon>Diptera</taxon>
        <taxon>Nematocera</taxon>
        <taxon>Culicoidea</taxon>
        <taxon>Culicidae</taxon>
        <taxon>Anophelinae</taxon>
        <taxon>Anopheles</taxon>
    </lineage>
</organism>
<proteinExistence type="predicted"/>
<evidence type="ECO:0000313" key="2">
    <source>
        <dbReference type="EMBL" id="MBW71311.1"/>
    </source>
</evidence>
<accession>A0A2M4D1E3</accession>
<evidence type="ECO:0008006" key="3">
    <source>
        <dbReference type="Google" id="ProtNLM"/>
    </source>
</evidence>
<feature type="chain" id="PRO_5014708063" description="Secreted protein" evidence="1">
    <location>
        <begin position="23"/>
        <end position="79"/>
    </location>
</feature>
<keyword evidence="1" id="KW-0732">Signal</keyword>
<evidence type="ECO:0000256" key="1">
    <source>
        <dbReference type="SAM" id="SignalP"/>
    </source>
</evidence>
<name>A0A2M4D1E3_ANODA</name>
<dbReference type="EMBL" id="GGFL01007133">
    <property type="protein sequence ID" value="MBW71311.1"/>
    <property type="molecule type" value="Transcribed_RNA"/>
</dbReference>